<keyword evidence="4 6" id="KW-1133">Transmembrane helix</keyword>
<feature type="domain" description="Na+/H+ antiporter NhaC-like C-terminal" evidence="7">
    <location>
        <begin position="152"/>
        <end position="446"/>
    </location>
</feature>
<dbReference type="PANTHER" id="PTHR37821:SF1">
    <property type="entry name" value="AMINO ACID TRANSPORTER YUIF-RELATED"/>
    <property type="match status" value="1"/>
</dbReference>
<evidence type="ECO:0000256" key="2">
    <source>
        <dbReference type="ARBA" id="ARBA00022475"/>
    </source>
</evidence>
<dbReference type="Pfam" id="PF13726">
    <property type="entry name" value="Na_H_antiport_2"/>
    <property type="match status" value="1"/>
</dbReference>
<evidence type="ECO:0000313" key="10">
    <source>
        <dbReference type="Proteomes" id="UP000552038"/>
    </source>
</evidence>
<accession>A0AAP6ZUV4</accession>
<evidence type="ECO:0000256" key="1">
    <source>
        <dbReference type="ARBA" id="ARBA00004651"/>
    </source>
</evidence>
<evidence type="ECO:0000259" key="7">
    <source>
        <dbReference type="Pfam" id="PF03553"/>
    </source>
</evidence>
<evidence type="ECO:0000313" key="9">
    <source>
        <dbReference type="EMBL" id="NOJ70579.1"/>
    </source>
</evidence>
<evidence type="ECO:0000259" key="8">
    <source>
        <dbReference type="Pfam" id="PF13726"/>
    </source>
</evidence>
<protein>
    <submittedName>
        <fullName evidence="9">Na+/H+ antiporter family protein</fullName>
    </submittedName>
</protein>
<feature type="transmembrane region" description="Helical" evidence="6">
    <location>
        <begin position="342"/>
        <end position="362"/>
    </location>
</feature>
<evidence type="ECO:0000256" key="5">
    <source>
        <dbReference type="ARBA" id="ARBA00023136"/>
    </source>
</evidence>
<dbReference type="InterPro" id="IPR032813">
    <property type="entry name" value="Na_H_antiport_N"/>
</dbReference>
<reference evidence="9 10" key="1">
    <citation type="submission" date="2020-05" db="EMBL/GenBank/DDBJ databases">
        <title>Whole genome sequencing and identification of novel metabolites from Paenibacillus alvei strain JR949.</title>
        <authorList>
            <person name="Rajendhran J."/>
            <person name="Sree Pranav P."/>
            <person name="Mahalakshmi B."/>
            <person name="Karthikeyan R."/>
        </authorList>
    </citation>
    <scope>NUCLEOTIDE SEQUENCE [LARGE SCALE GENOMIC DNA]</scope>
    <source>
        <strain evidence="9 10">JR949</strain>
    </source>
</reference>
<feature type="transmembrane region" description="Helical" evidence="6">
    <location>
        <begin position="99"/>
        <end position="118"/>
    </location>
</feature>
<dbReference type="GO" id="GO:0005886">
    <property type="term" value="C:plasma membrane"/>
    <property type="evidence" value="ECO:0007669"/>
    <property type="project" value="UniProtKB-SubCell"/>
</dbReference>
<dbReference type="Proteomes" id="UP000552038">
    <property type="component" value="Unassembled WGS sequence"/>
</dbReference>
<feature type="transmembrane region" description="Helical" evidence="6">
    <location>
        <begin position="56"/>
        <end position="76"/>
    </location>
</feature>
<keyword evidence="3 6" id="KW-0812">Transmembrane</keyword>
<comment type="subcellular location">
    <subcellularLocation>
        <location evidence="1">Cell membrane</location>
        <topology evidence="1">Multi-pass membrane protein</topology>
    </subcellularLocation>
</comment>
<feature type="transmembrane region" description="Helical" evidence="6">
    <location>
        <begin position="124"/>
        <end position="141"/>
    </location>
</feature>
<organism evidence="9 10">
    <name type="scientific">Paenibacillus alvei</name>
    <name type="common">Bacillus alvei</name>
    <dbReference type="NCBI Taxonomy" id="44250"/>
    <lineage>
        <taxon>Bacteria</taxon>
        <taxon>Bacillati</taxon>
        <taxon>Bacillota</taxon>
        <taxon>Bacilli</taxon>
        <taxon>Bacillales</taxon>
        <taxon>Paenibacillaceae</taxon>
        <taxon>Paenibacillus</taxon>
    </lineage>
</organism>
<feature type="transmembrane region" description="Helical" evidence="6">
    <location>
        <begin position="273"/>
        <end position="292"/>
    </location>
</feature>
<dbReference type="EMBL" id="JABFOR010000007">
    <property type="protein sequence ID" value="NOJ70579.1"/>
    <property type="molecule type" value="Genomic_DNA"/>
</dbReference>
<feature type="transmembrane region" description="Helical" evidence="6">
    <location>
        <begin position="434"/>
        <end position="451"/>
    </location>
</feature>
<evidence type="ECO:0000256" key="4">
    <source>
        <dbReference type="ARBA" id="ARBA00022989"/>
    </source>
</evidence>
<dbReference type="AlphaFoldDB" id="A0AAP6ZUV4"/>
<dbReference type="InterPro" id="IPR052576">
    <property type="entry name" value="AA_Transporter-Related"/>
</dbReference>
<dbReference type="InterPro" id="IPR018461">
    <property type="entry name" value="Na/H_Antiport_NhaC-like_C"/>
</dbReference>
<proteinExistence type="predicted"/>
<evidence type="ECO:0000256" key="3">
    <source>
        <dbReference type="ARBA" id="ARBA00022692"/>
    </source>
</evidence>
<feature type="transmembrane region" description="Helical" evidence="6">
    <location>
        <begin position="148"/>
        <end position="171"/>
    </location>
</feature>
<evidence type="ECO:0000256" key="6">
    <source>
        <dbReference type="SAM" id="Phobius"/>
    </source>
</evidence>
<keyword evidence="5 6" id="KW-0472">Membrane</keyword>
<sequence>MNAVLLSLAILFGLSMLRVHVVLAMLTAAVVGGLTGGLSIAHMLDVFGEGLKDNAGIALSYALLGAFAAGLTETGLPDKLVRGAVILVRGKDNSVNPRAAVRYLVLAAIAIIACMSQNAVPVHIAFIPVLIPPLLVLFDSLRIDRRAVACALTFGLITPYMLLPVGFGAIFHDVVAGNITKNGLPIDASMLPHAMFIPAIGMVAGLIIAIAFSYRKPREYTAGAGSDTFATDSPDLPNIENDSPNNGTSFTTWAGLGAIAAMLAVQLSTGSMIYGAASGLVILLISRVVPWSRADRVLTDGMRSMAYIGFVMMSASGFGAVLRETGHIETLVKASVEAVGDNRAIAALLMLAIGLLVTLGIGSSFSTIPIIATVFVPLCIGLGFSPLATVALIGTAGALGDAGSPASDSTLGPTAGLNADGKHDHIWDTCVPTFLHYNVPLLIAGFIAAMVL</sequence>
<name>A0AAP6ZUV4_PAEAL</name>
<dbReference type="Pfam" id="PF03553">
    <property type="entry name" value="Na_H_antiporter"/>
    <property type="match status" value="1"/>
</dbReference>
<comment type="caution">
    <text evidence="9">The sequence shown here is derived from an EMBL/GenBank/DDBJ whole genome shotgun (WGS) entry which is preliminary data.</text>
</comment>
<dbReference type="RefSeq" id="WP_171416089.1">
    <property type="nucleotide sequence ID" value="NZ_JABFOR010000007.1"/>
</dbReference>
<feature type="transmembrane region" description="Helical" evidence="6">
    <location>
        <begin position="374"/>
        <end position="399"/>
    </location>
</feature>
<feature type="domain" description="Putative Na+/H+ antiporter N-terminal" evidence="8">
    <location>
        <begin position="2"/>
        <end position="85"/>
    </location>
</feature>
<gene>
    <name evidence="9" type="ORF">HMI46_08440</name>
</gene>
<feature type="transmembrane region" description="Helical" evidence="6">
    <location>
        <begin position="191"/>
        <end position="212"/>
    </location>
</feature>
<feature type="transmembrane region" description="Helical" evidence="6">
    <location>
        <begin position="304"/>
        <end position="322"/>
    </location>
</feature>
<keyword evidence="2" id="KW-1003">Cell membrane</keyword>
<dbReference type="PANTHER" id="PTHR37821">
    <property type="entry name" value="AMINO ACID TRANSPORTER YUIF-RELATED"/>
    <property type="match status" value="1"/>
</dbReference>